<dbReference type="EMBL" id="LUUK01000214">
    <property type="protein sequence ID" value="OAI13001.1"/>
    <property type="molecule type" value="Genomic_DNA"/>
</dbReference>
<gene>
    <name evidence="1" type="ORF">A1355_13820</name>
</gene>
<dbReference type="RefSeq" id="WP_064031323.1">
    <property type="nucleotide sequence ID" value="NZ_LUUK01000214.1"/>
</dbReference>
<dbReference type="STRING" id="702114.A1355_13820"/>
<dbReference type="Proteomes" id="UP000077628">
    <property type="component" value="Unassembled WGS sequence"/>
</dbReference>
<name>A0A177N595_9GAMM</name>
<reference evidence="2" key="1">
    <citation type="submission" date="2016-03" db="EMBL/GenBank/DDBJ databases">
        <authorList>
            <person name="Heylen K."/>
            <person name="De Vos P."/>
            <person name="Vekeman B."/>
        </authorList>
    </citation>
    <scope>NUCLEOTIDE SEQUENCE [LARGE SCALE GENOMIC DNA]</scope>
    <source>
        <strain evidence="2">R-45383</strain>
    </source>
</reference>
<accession>A0A177N595</accession>
<proteinExistence type="predicted"/>
<comment type="caution">
    <text evidence="1">The sequence shown here is derived from an EMBL/GenBank/DDBJ whole genome shotgun (WGS) entry which is preliminary data.</text>
</comment>
<organism evidence="1 2">
    <name type="scientific">Methylomonas koyamae</name>
    <dbReference type="NCBI Taxonomy" id="702114"/>
    <lineage>
        <taxon>Bacteria</taxon>
        <taxon>Pseudomonadati</taxon>
        <taxon>Pseudomonadota</taxon>
        <taxon>Gammaproteobacteria</taxon>
        <taxon>Methylococcales</taxon>
        <taxon>Methylococcaceae</taxon>
        <taxon>Methylomonas</taxon>
    </lineage>
</organism>
<protein>
    <submittedName>
        <fullName evidence="1">Uncharacterized protein</fullName>
    </submittedName>
</protein>
<sequence>MKYEVRLLSCGKCPNIPISKEEFFELVDAREKLRCGYSLEEKFDYLIANYLDWERALIDMSLSGIVRSPQSYSEIQVGWGNLNLRLINLLTSTKLYLDQSPQDLKKVLSSQVIATDQLNMEKKRLYDKCFNYRLMEAMRNHVQHRGTPIHFFKPETDRHRGPNESIEFRYDVYARKSDLIEAGKFKASVLAEMSNEVSLSAAVRDYISCIGKIQNLVRELTQNEIDRARGKIDSMHQRYKNLYVGDTIGLAALATSKDDKQNVVPLLVDWDDVRIELANRNSVPENLSALYVSTRVSPINPRRYD</sequence>
<keyword evidence="2" id="KW-1185">Reference proteome</keyword>
<evidence type="ECO:0000313" key="1">
    <source>
        <dbReference type="EMBL" id="OAI13001.1"/>
    </source>
</evidence>
<dbReference type="OrthoDB" id="1374948at2"/>
<dbReference type="AlphaFoldDB" id="A0A177N595"/>
<evidence type="ECO:0000313" key="2">
    <source>
        <dbReference type="Proteomes" id="UP000077628"/>
    </source>
</evidence>